<dbReference type="AlphaFoldDB" id="A0A0F8Z7T4"/>
<name>A0A0F8Z7T4_9ZZZZ</name>
<sequence>ISDGPQLPEDIRYPEHEDDGGEQRQRDIDAQPKSKAPNYMRGWNSVGERYATS</sequence>
<gene>
    <name evidence="2" type="ORF">LCGC14_3067230</name>
</gene>
<protein>
    <submittedName>
        <fullName evidence="2">Uncharacterized protein</fullName>
    </submittedName>
</protein>
<comment type="caution">
    <text evidence="2">The sequence shown here is derived from an EMBL/GenBank/DDBJ whole genome shotgun (WGS) entry which is preliminary data.</text>
</comment>
<organism evidence="2">
    <name type="scientific">marine sediment metagenome</name>
    <dbReference type="NCBI Taxonomy" id="412755"/>
    <lineage>
        <taxon>unclassified sequences</taxon>
        <taxon>metagenomes</taxon>
        <taxon>ecological metagenomes</taxon>
    </lineage>
</organism>
<proteinExistence type="predicted"/>
<dbReference type="EMBL" id="LAZR01065125">
    <property type="protein sequence ID" value="KKK56171.1"/>
    <property type="molecule type" value="Genomic_DNA"/>
</dbReference>
<reference evidence="2" key="1">
    <citation type="journal article" date="2015" name="Nature">
        <title>Complex archaea that bridge the gap between prokaryotes and eukaryotes.</title>
        <authorList>
            <person name="Spang A."/>
            <person name="Saw J.H."/>
            <person name="Jorgensen S.L."/>
            <person name="Zaremba-Niedzwiedzka K."/>
            <person name="Martijn J."/>
            <person name="Lind A.E."/>
            <person name="van Eijk R."/>
            <person name="Schleper C."/>
            <person name="Guy L."/>
            <person name="Ettema T.J."/>
        </authorList>
    </citation>
    <scope>NUCLEOTIDE SEQUENCE</scope>
</reference>
<feature type="compositionally biased region" description="Basic and acidic residues" evidence="1">
    <location>
        <begin position="9"/>
        <end position="32"/>
    </location>
</feature>
<evidence type="ECO:0000313" key="2">
    <source>
        <dbReference type="EMBL" id="KKK56171.1"/>
    </source>
</evidence>
<feature type="region of interest" description="Disordered" evidence="1">
    <location>
        <begin position="1"/>
        <end position="53"/>
    </location>
</feature>
<evidence type="ECO:0000256" key="1">
    <source>
        <dbReference type="SAM" id="MobiDB-lite"/>
    </source>
</evidence>
<accession>A0A0F8Z7T4</accession>
<feature type="non-terminal residue" evidence="2">
    <location>
        <position position="1"/>
    </location>
</feature>